<evidence type="ECO:0000256" key="11">
    <source>
        <dbReference type="SAM" id="MobiDB-lite"/>
    </source>
</evidence>
<proteinExistence type="inferred from homology"/>
<evidence type="ECO:0000256" key="3">
    <source>
        <dbReference type="ARBA" id="ARBA00005142"/>
    </source>
</evidence>
<comment type="similarity">
    <text evidence="4 10">Belongs to the dUTPase family.</text>
</comment>
<dbReference type="STRING" id="42249.A0A317SWK9"/>
<comment type="function">
    <text evidence="2">This enzyme is involved in nucleotide metabolism: it produces dUMP, the immediate precursor of thymidine nucleotides and it decreases the intracellular concentration of dUTP so that uracil cannot be incorporated into DNA.</text>
</comment>
<feature type="domain" description="dUTPase-like" evidence="12">
    <location>
        <begin position="97"/>
        <end position="225"/>
    </location>
</feature>
<comment type="pathway">
    <text evidence="3 10">Pyrimidine metabolism; dUMP biosynthesis; dUMP from dCTP (dUTP route): step 2/2.</text>
</comment>
<dbReference type="EMBL" id="PYWC01000012">
    <property type="protein sequence ID" value="PWW78818.1"/>
    <property type="molecule type" value="Genomic_DNA"/>
</dbReference>
<reference evidence="13 14" key="1">
    <citation type="submission" date="2018-03" db="EMBL/GenBank/DDBJ databases">
        <title>Genomes of Pezizomycetes fungi and the evolution of truffles.</title>
        <authorList>
            <person name="Murat C."/>
            <person name="Payen T."/>
            <person name="Noel B."/>
            <person name="Kuo A."/>
            <person name="Martin F.M."/>
        </authorList>
    </citation>
    <scope>NUCLEOTIDE SEQUENCE [LARGE SCALE GENOMIC DNA]</scope>
    <source>
        <strain evidence="13">091103-1</strain>
    </source>
</reference>
<feature type="compositionally biased region" description="Basic residues" evidence="11">
    <location>
        <begin position="81"/>
        <end position="96"/>
    </location>
</feature>
<name>A0A317SWK9_9PEZI</name>
<dbReference type="EC" id="3.6.1.23" evidence="10"/>
<keyword evidence="8 10" id="KW-0546">Nucleotide metabolism</keyword>
<dbReference type="Proteomes" id="UP000246991">
    <property type="component" value="Unassembled WGS sequence"/>
</dbReference>
<evidence type="ECO:0000256" key="8">
    <source>
        <dbReference type="ARBA" id="ARBA00023080"/>
    </source>
</evidence>
<feature type="compositionally biased region" description="Low complexity" evidence="11">
    <location>
        <begin position="20"/>
        <end position="38"/>
    </location>
</feature>
<evidence type="ECO:0000256" key="10">
    <source>
        <dbReference type="RuleBase" id="RU367024"/>
    </source>
</evidence>
<comment type="cofactor">
    <cofactor evidence="1 10">
        <name>Mg(2+)</name>
        <dbReference type="ChEBI" id="CHEBI:18420"/>
    </cofactor>
</comment>
<keyword evidence="7 10" id="KW-0460">Magnesium</keyword>
<evidence type="ECO:0000256" key="6">
    <source>
        <dbReference type="ARBA" id="ARBA00022801"/>
    </source>
</evidence>
<dbReference type="InterPro" id="IPR036157">
    <property type="entry name" value="dUTPase-like_sf"/>
</dbReference>
<gene>
    <name evidence="13" type="ORF">C7212DRAFT_155673</name>
</gene>
<dbReference type="Pfam" id="PF00692">
    <property type="entry name" value="dUTPase"/>
    <property type="match status" value="1"/>
</dbReference>
<evidence type="ECO:0000256" key="4">
    <source>
        <dbReference type="ARBA" id="ARBA00006581"/>
    </source>
</evidence>
<dbReference type="FunFam" id="2.70.40.10:FF:000004">
    <property type="entry name" value="Deoxyuridine triphosphatase"/>
    <property type="match status" value="1"/>
</dbReference>
<dbReference type="AlphaFoldDB" id="A0A317SWK9"/>
<keyword evidence="10" id="KW-0479">Metal-binding</keyword>
<dbReference type="InterPro" id="IPR008181">
    <property type="entry name" value="dUTPase"/>
</dbReference>
<evidence type="ECO:0000256" key="2">
    <source>
        <dbReference type="ARBA" id="ARBA00003495"/>
    </source>
</evidence>
<comment type="caution">
    <text evidence="13">The sequence shown here is derived from an EMBL/GenBank/DDBJ whole genome shotgun (WGS) entry which is preliminary data.</text>
</comment>
<evidence type="ECO:0000259" key="12">
    <source>
        <dbReference type="Pfam" id="PF00692"/>
    </source>
</evidence>
<feature type="region of interest" description="Disordered" evidence="11">
    <location>
        <begin position="1"/>
        <end position="98"/>
    </location>
</feature>
<organism evidence="13 14">
    <name type="scientific">Tuber magnatum</name>
    <name type="common">white Piedmont truffle</name>
    <dbReference type="NCBI Taxonomy" id="42249"/>
    <lineage>
        <taxon>Eukaryota</taxon>
        <taxon>Fungi</taxon>
        <taxon>Dikarya</taxon>
        <taxon>Ascomycota</taxon>
        <taxon>Pezizomycotina</taxon>
        <taxon>Pezizomycetes</taxon>
        <taxon>Pezizales</taxon>
        <taxon>Tuberaceae</taxon>
        <taxon>Tuber</taxon>
    </lineage>
</organism>
<feature type="compositionally biased region" description="Low complexity" evidence="11">
    <location>
        <begin position="1"/>
        <end position="12"/>
    </location>
</feature>
<dbReference type="UniPathway" id="UPA00610">
    <property type="reaction ID" value="UER00666"/>
</dbReference>
<sequence length="229" mass="24322">MATPAIAKAPPIIDGPLPDTITATTTTAATTTTSAVTTSPRVLKRPPTEDLPQTPKKQKSANPAAVSTPAVAARILSPSSPRRKPGTNLRIRKTSSKARIPTRGSALAAGYDLYSARDTTIPTRGKALVDTDLEMVVPVETYGRIAPRSGLAWKNFIDVGAGVIDADYRGHVRVLLFNHSDENFVVKEGDRVAQLILERIVTPEVVEVDELEETVRGANGFGSTGVCLA</sequence>
<keyword evidence="6 10" id="KW-0378">Hydrolase</keyword>
<dbReference type="CDD" id="cd07557">
    <property type="entry name" value="trimeric_dUTPase"/>
    <property type="match status" value="1"/>
</dbReference>
<dbReference type="InterPro" id="IPR033704">
    <property type="entry name" value="dUTPase_trimeric"/>
</dbReference>
<evidence type="ECO:0000256" key="7">
    <source>
        <dbReference type="ARBA" id="ARBA00022842"/>
    </source>
</evidence>
<keyword evidence="14" id="KW-1185">Reference proteome</keyword>
<protein>
    <recommendedName>
        <fullName evidence="10">Deoxyuridine 5'-triphosphate nucleotidohydrolase</fullName>
        <shortName evidence="10">dUTPase</shortName>
        <ecNumber evidence="10">3.6.1.23</ecNumber>
    </recommendedName>
    <alternativeName>
        <fullName evidence="10">dUTP pyrophosphatase</fullName>
    </alternativeName>
</protein>
<comment type="subunit">
    <text evidence="5 10">Homotrimer.</text>
</comment>
<accession>A0A317SWK9</accession>
<dbReference type="InterPro" id="IPR029054">
    <property type="entry name" value="dUTPase-like"/>
</dbReference>
<dbReference type="GO" id="GO:0046081">
    <property type="term" value="P:dUTP catabolic process"/>
    <property type="evidence" value="ECO:0007669"/>
    <property type="project" value="UniProtKB-UniRule"/>
</dbReference>
<dbReference type="NCBIfam" id="TIGR00576">
    <property type="entry name" value="dut"/>
    <property type="match status" value="1"/>
</dbReference>
<dbReference type="GO" id="GO:0006226">
    <property type="term" value="P:dUMP biosynthetic process"/>
    <property type="evidence" value="ECO:0007669"/>
    <property type="project" value="UniProtKB-UniRule"/>
</dbReference>
<dbReference type="SUPFAM" id="SSF51283">
    <property type="entry name" value="dUTPase-like"/>
    <property type="match status" value="1"/>
</dbReference>
<evidence type="ECO:0000256" key="9">
    <source>
        <dbReference type="ARBA" id="ARBA00047686"/>
    </source>
</evidence>
<dbReference type="NCBIfam" id="NF001862">
    <property type="entry name" value="PRK00601.1"/>
    <property type="match status" value="1"/>
</dbReference>
<comment type="function">
    <text evidence="10">Involved in nucleotide metabolism via production of dUMP, the immediate precursor of thymidine nucleotides, and decreases the intracellular concentration of dUTP so that uracil cannot be incorporated into DNA.</text>
</comment>
<dbReference type="GO" id="GO:0000287">
    <property type="term" value="F:magnesium ion binding"/>
    <property type="evidence" value="ECO:0007669"/>
    <property type="project" value="UniProtKB-UniRule"/>
</dbReference>
<evidence type="ECO:0000313" key="14">
    <source>
        <dbReference type="Proteomes" id="UP000246991"/>
    </source>
</evidence>
<dbReference type="PANTHER" id="PTHR11241:SF0">
    <property type="entry name" value="DEOXYURIDINE 5'-TRIPHOSPHATE NUCLEOTIDOHYDROLASE"/>
    <property type="match status" value="1"/>
</dbReference>
<evidence type="ECO:0000313" key="13">
    <source>
        <dbReference type="EMBL" id="PWW78818.1"/>
    </source>
</evidence>
<dbReference type="OrthoDB" id="419889at2759"/>
<dbReference type="PANTHER" id="PTHR11241">
    <property type="entry name" value="DEOXYURIDINE 5'-TRIPHOSPHATE NUCLEOTIDOHYDROLASE"/>
    <property type="match status" value="1"/>
</dbReference>
<evidence type="ECO:0000256" key="5">
    <source>
        <dbReference type="ARBA" id="ARBA00011233"/>
    </source>
</evidence>
<evidence type="ECO:0000256" key="1">
    <source>
        <dbReference type="ARBA" id="ARBA00001946"/>
    </source>
</evidence>
<dbReference type="Gene3D" id="2.70.40.10">
    <property type="match status" value="1"/>
</dbReference>
<comment type="catalytic activity">
    <reaction evidence="9 10">
        <text>dUTP + H2O = dUMP + diphosphate + H(+)</text>
        <dbReference type="Rhea" id="RHEA:10248"/>
        <dbReference type="ChEBI" id="CHEBI:15377"/>
        <dbReference type="ChEBI" id="CHEBI:15378"/>
        <dbReference type="ChEBI" id="CHEBI:33019"/>
        <dbReference type="ChEBI" id="CHEBI:61555"/>
        <dbReference type="ChEBI" id="CHEBI:246422"/>
        <dbReference type="EC" id="3.6.1.23"/>
    </reaction>
</comment>
<dbReference type="GO" id="GO:0004170">
    <property type="term" value="F:dUTP diphosphatase activity"/>
    <property type="evidence" value="ECO:0007669"/>
    <property type="project" value="UniProtKB-UniRule"/>
</dbReference>